<dbReference type="EMBL" id="CAJEWN010000022">
    <property type="protein sequence ID" value="CAD2138872.1"/>
    <property type="molecule type" value="Genomic_DNA"/>
</dbReference>
<keyword evidence="1" id="KW-0812">Transmembrane</keyword>
<comment type="caution">
    <text evidence="2">The sequence shown here is derived from an EMBL/GenBank/DDBJ whole genome shotgun (WGS) entry which is preliminary data.</text>
</comment>
<evidence type="ECO:0000256" key="1">
    <source>
        <dbReference type="SAM" id="Phobius"/>
    </source>
</evidence>
<reference evidence="2 3" key="1">
    <citation type="submission" date="2020-08" db="EMBL/GenBank/DDBJ databases">
        <authorList>
            <person name="Koutsovoulos G."/>
            <person name="Danchin GJ E."/>
        </authorList>
    </citation>
    <scope>NUCLEOTIDE SEQUENCE [LARGE SCALE GENOMIC DNA]</scope>
</reference>
<keyword evidence="1" id="KW-0472">Membrane</keyword>
<dbReference type="AlphaFoldDB" id="A0A6V7TY62"/>
<keyword evidence="1" id="KW-1133">Transmembrane helix</keyword>
<feature type="transmembrane region" description="Helical" evidence="1">
    <location>
        <begin position="64"/>
        <end position="80"/>
    </location>
</feature>
<accession>A0A6V7TY62</accession>
<proteinExistence type="predicted"/>
<dbReference type="Proteomes" id="UP000580250">
    <property type="component" value="Unassembled WGS sequence"/>
</dbReference>
<sequence>MCVSKTLTDKTSVRVSPCFVCPCSAVFSVRVRPSFDRLCPSVFVCPCSSVCSVRVRCQTTQKCNIFYFLLLILSLLHMNMPQGNSLEVNEGKSLTFLYKIRKNMERKK</sequence>
<evidence type="ECO:0000313" key="2">
    <source>
        <dbReference type="EMBL" id="CAD2138872.1"/>
    </source>
</evidence>
<name>A0A6V7TY62_MELEN</name>
<protein>
    <submittedName>
        <fullName evidence="2">Uncharacterized protein</fullName>
    </submittedName>
</protein>
<evidence type="ECO:0000313" key="3">
    <source>
        <dbReference type="Proteomes" id="UP000580250"/>
    </source>
</evidence>
<organism evidence="2 3">
    <name type="scientific">Meloidogyne enterolobii</name>
    <name type="common">Root-knot nematode worm</name>
    <name type="synonym">Meloidogyne mayaguensis</name>
    <dbReference type="NCBI Taxonomy" id="390850"/>
    <lineage>
        <taxon>Eukaryota</taxon>
        <taxon>Metazoa</taxon>
        <taxon>Ecdysozoa</taxon>
        <taxon>Nematoda</taxon>
        <taxon>Chromadorea</taxon>
        <taxon>Rhabditida</taxon>
        <taxon>Tylenchina</taxon>
        <taxon>Tylenchomorpha</taxon>
        <taxon>Tylenchoidea</taxon>
        <taxon>Meloidogynidae</taxon>
        <taxon>Meloidogyninae</taxon>
        <taxon>Meloidogyne</taxon>
    </lineage>
</organism>
<gene>
    <name evidence="2" type="ORF">MENT_LOCUS5950</name>
</gene>